<dbReference type="EMBL" id="CABVMM010000011">
    <property type="protein sequence ID" value="VVV01631.1"/>
    <property type="molecule type" value="Genomic_DNA"/>
</dbReference>
<evidence type="ECO:0000313" key="2">
    <source>
        <dbReference type="Proteomes" id="UP000356253"/>
    </source>
</evidence>
<organism evidence="1 2">
    <name type="scientific">Mesonia oceanica</name>
    <dbReference type="NCBI Taxonomy" id="2687242"/>
    <lineage>
        <taxon>Bacteria</taxon>
        <taxon>Pseudomonadati</taxon>
        <taxon>Bacteroidota</taxon>
        <taxon>Flavobacteriia</taxon>
        <taxon>Flavobacteriales</taxon>
        <taxon>Flavobacteriaceae</taxon>
        <taxon>Mesonia</taxon>
    </lineage>
</organism>
<name>A0AC61YAW2_9FLAO</name>
<proteinExistence type="predicted"/>
<reference evidence="1" key="1">
    <citation type="submission" date="2019-09" db="EMBL/GenBank/DDBJ databases">
        <authorList>
            <person name="Rodrigo-Torres L."/>
            <person name="Arahal R. D."/>
            <person name="Lucena T."/>
        </authorList>
    </citation>
    <scope>NUCLEOTIDE SEQUENCE</scope>
    <source>
        <strain evidence="1">ISS653</strain>
    </source>
</reference>
<keyword evidence="2" id="KW-1185">Reference proteome</keyword>
<gene>
    <name evidence="1" type="primary">btuF</name>
    <name evidence="1" type="ORF">FVB9532_02924</name>
</gene>
<protein>
    <submittedName>
        <fullName evidence="1">Vitamin B12-binding protein</fullName>
    </submittedName>
</protein>
<accession>A0AC61YAW2</accession>
<sequence>MQFQDQLQRTVELSEVPSRIISLVPSQTELLVDLGLKQQLVGITKFCVHPVELRKQIQLVGGTKEVKLKKIRKLQPDLILCNKEENTPEMVEALEKIAPVHVSDIQDIEESLTLIQQYGEIFSVEEKAEKITANIQTEWRNFKQFINDQPKRKVAYFIWRKPWMVAGSDTFIDYLLQLNNFENIFAETPRYPEVDLHRLKEADWVLLSSEPFPFKKKHQLELAEFVNPDKIKFVDGEFFSWYGSRLEKAFRYFKKWHLAELPLQNG</sequence>
<dbReference type="Proteomes" id="UP000356253">
    <property type="component" value="Unassembled WGS sequence"/>
</dbReference>
<comment type="caution">
    <text evidence="1">The sequence shown here is derived from an EMBL/GenBank/DDBJ whole genome shotgun (WGS) entry which is preliminary data.</text>
</comment>
<evidence type="ECO:0000313" key="1">
    <source>
        <dbReference type="EMBL" id="VVV01631.1"/>
    </source>
</evidence>